<dbReference type="Proteomes" id="UP000004508">
    <property type="component" value="Unassembled WGS sequence"/>
</dbReference>
<comment type="caution">
    <text evidence="1">The sequence shown here is derived from an EMBL/GenBank/DDBJ whole genome shotgun (WGS) entry which is preliminary data.</text>
</comment>
<keyword evidence="2" id="KW-1185">Reference proteome</keyword>
<accession>D6TIV5</accession>
<dbReference type="AlphaFoldDB" id="D6TIV5"/>
<gene>
    <name evidence="1" type="ORF">Krac_10912</name>
</gene>
<reference evidence="1 2" key="1">
    <citation type="journal article" date="2011" name="Stand. Genomic Sci.">
        <title>Non-contiguous finished genome sequence and contextual data of the filamentous soil bacterium Ktedonobacter racemifer type strain (SOSP1-21).</title>
        <authorList>
            <person name="Chang Y.J."/>
            <person name="Land M."/>
            <person name="Hauser L."/>
            <person name="Chertkov O."/>
            <person name="Del Rio T.G."/>
            <person name="Nolan M."/>
            <person name="Copeland A."/>
            <person name="Tice H."/>
            <person name="Cheng J.F."/>
            <person name="Lucas S."/>
            <person name="Han C."/>
            <person name="Goodwin L."/>
            <person name="Pitluck S."/>
            <person name="Ivanova N."/>
            <person name="Ovchinikova G."/>
            <person name="Pati A."/>
            <person name="Chen A."/>
            <person name="Palaniappan K."/>
            <person name="Mavromatis K."/>
            <person name="Liolios K."/>
            <person name="Brettin T."/>
            <person name="Fiebig A."/>
            <person name="Rohde M."/>
            <person name="Abt B."/>
            <person name="Goker M."/>
            <person name="Detter J.C."/>
            <person name="Woyke T."/>
            <person name="Bristow J."/>
            <person name="Eisen J.A."/>
            <person name="Markowitz V."/>
            <person name="Hugenholtz P."/>
            <person name="Kyrpides N.C."/>
            <person name="Klenk H.P."/>
            <person name="Lapidus A."/>
        </authorList>
    </citation>
    <scope>NUCLEOTIDE SEQUENCE [LARGE SCALE GENOMIC DNA]</scope>
    <source>
        <strain evidence="2">DSM 44963</strain>
    </source>
</reference>
<dbReference type="EMBL" id="ADVG01000001">
    <property type="protein sequence ID" value="EFH89362.1"/>
    <property type="molecule type" value="Genomic_DNA"/>
</dbReference>
<evidence type="ECO:0000313" key="2">
    <source>
        <dbReference type="Proteomes" id="UP000004508"/>
    </source>
</evidence>
<dbReference type="InParanoid" id="D6TIV5"/>
<evidence type="ECO:0000313" key="1">
    <source>
        <dbReference type="EMBL" id="EFH89362.1"/>
    </source>
</evidence>
<proteinExistence type="predicted"/>
<organism evidence="1 2">
    <name type="scientific">Ktedonobacter racemifer DSM 44963</name>
    <dbReference type="NCBI Taxonomy" id="485913"/>
    <lineage>
        <taxon>Bacteria</taxon>
        <taxon>Bacillati</taxon>
        <taxon>Chloroflexota</taxon>
        <taxon>Ktedonobacteria</taxon>
        <taxon>Ktedonobacterales</taxon>
        <taxon>Ktedonobacteraceae</taxon>
        <taxon>Ktedonobacter</taxon>
    </lineage>
</organism>
<protein>
    <submittedName>
        <fullName evidence="1">Uncharacterized protein</fullName>
    </submittedName>
</protein>
<sequence>MVFRQFNGTRNKPIEIYHIRLMMGVEREEMPE</sequence>
<name>D6TIV5_KTERA</name>